<dbReference type="Gene3D" id="1.10.530.10">
    <property type="match status" value="1"/>
</dbReference>
<evidence type="ECO:0000256" key="3">
    <source>
        <dbReference type="SAM" id="SignalP"/>
    </source>
</evidence>
<keyword evidence="6" id="KW-1185">Reference proteome</keyword>
<evidence type="ECO:0000256" key="2">
    <source>
        <dbReference type="SAM" id="MobiDB-lite"/>
    </source>
</evidence>
<accession>A0ABW4R536</accession>
<sequence length="167" mass="18837">MTDLIQHLASRRRMLGLLFAATALAACEQSPSSGAAKPRPRPTTGLYPNETPELRTKINYYADQYEVPTALVHRVVKRESRYRPGARNGPYYGLMQLLPGTARTMGYRGSAEGLLDADTNLKYGVKYLRGAWMVSDGSYDKAVMWYSRGYYYEAKRRGLLRETGLRA</sequence>
<dbReference type="RefSeq" id="WP_379141237.1">
    <property type="nucleotide sequence ID" value="NZ_JBHUEN010000018.1"/>
</dbReference>
<gene>
    <name evidence="5" type="ORF">ACFSCT_06725</name>
</gene>
<evidence type="ECO:0000259" key="4">
    <source>
        <dbReference type="Pfam" id="PF01464"/>
    </source>
</evidence>
<dbReference type="InterPro" id="IPR008258">
    <property type="entry name" value="Transglycosylase_SLT_dom_1"/>
</dbReference>
<proteinExistence type="inferred from homology"/>
<dbReference type="InterPro" id="IPR023346">
    <property type="entry name" value="Lysozyme-like_dom_sf"/>
</dbReference>
<feature type="domain" description="Transglycosylase SLT" evidence="4">
    <location>
        <begin position="58"/>
        <end position="149"/>
    </location>
</feature>
<name>A0ABW4R536_9RHOB</name>
<evidence type="ECO:0000313" key="5">
    <source>
        <dbReference type="EMBL" id="MFD1881407.1"/>
    </source>
</evidence>
<dbReference type="CDD" id="cd00254">
    <property type="entry name" value="LT-like"/>
    <property type="match status" value="1"/>
</dbReference>
<feature type="chain" id="PRO_5045772620" evidence="3">
    <location>
        <begin position="26"/>
        <end position="167"/>
    </location>
</feature>
<dbReference type="Proteomes" id="UP001597213">
    <property type="component" value="Unassembled WGS sequence"/>
</dbReference>
<dbReference type="SUPFAM" id="SSF53955">
    <property type="entry name" value="Lysozyme-like"/>
    <property type="match status" value="1"/>
</dbReference>
<comment type="caution">
    <text evidence="5">The sequence shown here is derived from an EMBL/GenBank/DDBJ whole genome shotgun (WGS) entry which is preliminary data.</text>
</comment>
<protein>
    <submittedName>
        <fullName evidence="5">Transglycosylase SLT domain-containing protein</fullName>
    </submittedName>
</protein>
<feature type="region of interest" description="Disordered" evidence="2">
    <location>
        <begin position="30"/>
        <end position="49"/>
    </location>
</feature>
<dbReference type="Pfam" id="PF01464">
    <property type="entry name" value="SLT"/>
    <property type="match status" value="1"/>
</dbReference>
<feature type="signal peptide" evidence="3">
    <location>
        <begin position="1"/>
        <end position="25"/>
    </location>
</feature>
<comment type="similarity">
    <text evidence="1">Belongs to the virb1 family.</text>
</comment>
<evidence type="ECO:0000256" key="1">
    <source>
        <dbReference type="ARBA" id="ARBA00009387"/>
    </source>
</evidence>
<evidence type="ECO:0000313" key="6">
    <source>
        <dbReference type="Proteomes" id="UP001597213"/>
    </source>
</evidence>
<keyword evidence="3" id="KW-0732">Signal</keyword>
<organism evidence="5 6">
    <name type="scientific">Paracoccus pacificus</name>
    <dbReference type="NCBI Taxonomy" id="1463598"/>
    <lineage>
        <taxon>Bacteria</taxon>
        <taxon>Pseudomonadati</taxon>
        <taxon>Pseudomonadota</taxon>
        <taxon>Alphaproteobacteria</taxon>
        <taxon>Rhodobacterales</taxon>
        <taxon>Paracoccaceae</taxon>
        <taxon>Paracoccus</taxon>
    </lineage>
</organism>
<dbReference type="EMBL" id="JBHUEN010000018">
    <property type="protein sequence ID" value="MFD1881407.1"/>
    <property type="molecule type" value="Genomic_DNA"/>
</dbReference>
<reference evidence="6" key="1">
    <citation type="journal article" date="2019" name="Int. J. Syst. Evol. Microbiol.">
        <title>The Global Catalogue of Microorganisms (GCM) 10K type strain sequencing project: providing services to taxonomists for standard genome sequencing and annotation.</title>
        <authorList>
            <consortium name="The Broad Institute Genomics Platform"/>
            <consortium name="The Broad Institute Genome Sequencing Center for Infectious Disease"/>
            <person name="Wu L."/>
            <person name="Ma J."/>
        </authorList>
    </citation>
    <scope>NUCLEOTIDE SEQUENCE [LARGE SCALE GENOMIC DNA]</scope>
    <source>
        <strain evidence="6">CCUG 56029</strain>
    </source>
</reference>